<dbReference type="PIRSF" id="PIRSF005572">
    <property type="entry name" value="NifS"/>
    <property type="match status" value="1"/>
</dbReference>
<keyword evidence="6" id="KW-0408">Iron</keyword>
<dbReference type="Gene3D" id="1.10.260.50">
    <property type="match status" value="1"/>
</dbReference>
<dbReference type="InterPro" id="IPR015424">
    <property type="entry name" value="PyrdxlP-dep_Trfase"/>
</dbReference>
<organism evidence="9">
    <name type="scientific">bioreactor metagenome</name>
    <dbReference type="NCBI Taxonomy" id="1076179"/>
    <lineage>
        <taxon>unclassified sequences</taxon>
        <taxon>metagenomes</taxon>
        <taxon>ecological metagenomes</taxon>
    </lineage>
</organism>
<dbReference type="InterPro" id="IPR015422">
    <property type="entry name" value="PyrdxlP-dep_Trfase_small"/>
</dbReference>
<dbReference type="Pfam" id="PF00266">
    <property type="entry name" value="Aminotran_5"/>
    <property type="match status" value="1"/>
</dbReference>
<comment type="cofactor">
    <cofactor evidence="1">
        <name>pyridoxal 5'-phosphate</name>
        <dbReference type="ChEBI" id="CHEBI:597326"/>
    </cofactor>
</comment>
<dbReference type="EC" id="2.8.1.7" evidence="9"/>
<accession>A0A644T666</accession>
<dbReference type="InterPro" id="IPR000192">
    <property type="entry name" value="Aminotrans_V_dom"/>
</dbReference>
<gene>
    <name evidence="9" type="primary">iscS_2</name>
    <name evidence="9" type="ORF">SDC9_07968</name>
</gene>
<evidence type="ECO:0000256" key="2">
    <source>
        <dbReference type="ARBA" id="ARBA00006490"/>
    </source>
</evidence>
<evidence type="ECO:0000256" key="6">
    <source>
        <dbReference type="ARBA" id="ARBA00023004"/>
    </source>
</evidence>
<sequence length="432" mass="49301">MKKATKIELKNNERVYLDFASQTMPSKKVLAEMKKVGAFNFNPANLYKEGLESENILEEARTKIARVLGVREHEIYFTNSGTLSCASAIFGIFNFYKEKNKNNKNYVKPHIVTSNIEHEAVLKNIEHLEKMGEIEATYISCDENGLIDPVEVKKAIKENTILVSIMYVNNEIGTIQDIKNIGKKIKEWKKEKEQHLYPYFHTDAAQAGNYLSLYIDMLGVDLLSLNGSKIYGPKSSGILFKKEAVKISPFYFGGGQERNIFSGTVDIEKATGLAVAIEEAQKKIKDVKFLEEIAVKRNTFFKNILKNIPEAKLNGAWNENEWKKEKIGIVREERIPNRIPSNISLYLPDFPSDEMVLRLDNKGFSISAGSACSAKSDEYSHVIYALYKNNKKVSAKKIAQETIRITLNSETKEKDLERFTKVLKEIYYKFKK</sequence>
<keyword evidence="3 9" id="KW-0808">Transferase</keyword>
<dbReference type="Gene3D" id="3.90.1150.10">
    <property type="entry name" value="Aspartate Aminotransferase, domain 1"/>
    <property type="match status" value="1"/>
</dbReference>
<evidence type="ECO:0000256" key="4">
    <source>
        <dbReference type="ARBA" id="ARBA00022723"/>
    </source>
</evidence>
<dbReference type="PANTHER" id="PTHR11601">
    <property type="entry name" value="CYSTEINE DESULFURYLASE FAMILY MEMBER"/>
    <property type="match status" value="1"/>
</dbReference>
<evidence type="ECO:0000256" key="7">
    <source>
        <dbReference type="ARBA" id="ARBA00023014"/>
    </source>
</evidence>
<dbReference type="Gene3D" id="3.40.640.10">
    <property type="entry name" value="Type I PLP-dependent aspartate aminotransferase-like (Major domain)"/>
    <property type="match status" value="1"/>
</dbReference>
<evidence type="ECO:0000259" key="8">
    <source>
        <dbReference type="Pfam" id="PF00266"/>
    </source>
</evidence>
<dbReference type="EMBL" id="VSSQ01000017">
    <property type="protein sequence ID" value="MPL62350.1"/>
    <property type="molecule type" value="Genomic_DNA"/>
</dbReference>
<dbReference type="InterPro" id="IPR015421">
    <property type="entry name" value="PyrdxlP-dep_Trfase_major"/>
</dbReference>
<protein>
    <submittedName>
        <fullName evidence="9">Cysteine desulfurase IscS</fullName>
        <ecNumber evidence="9">2.8.1.7</ecNumber>
    </submittedName>
</protein>
<dbReference type="InterPro" id="IPR016454">
    <property type="entry name" value="Cysteine_dSase"/>
</dbReference>
<keyword evidence="5" id="KW-0663">Pyridoxal phosphate</keyword>
<dbReference type="AlphaFoldDB" id="A0A644T666"/>
<comment type="caution">
    <text evidence="9">The sequence shown here is derived from an EMBL/GenBank/DDBJ whole genome shotgun (WGS) entry which is preliminary data.</text>
</comment>
<reference evidence="9" key="1">
    <citation type="submission" date="2019-08" db="EMBL/GenBank/DDBJ databases">
        <authorList>
            <person name="Kucharzyk K."/>
            <person name="Murdoch R.W."/>
            <person name="Higgins S."/>
            <person name="Loffler F."/>
        </authorList>
    </citation>
    <scope>NUCLEOTIDE SEQUENCE</scope>
</reference>
<dbReference type="GO" id="GO:0051536">
    <property type="term" value="F:iron-sulfur cluster binding"/>
    <property type="evidence" value="ECO:0007669"/>
    <property type="project" value="UniProtKB-KW"/>
</dbReference>
<comment type="similarity">
    <text evidence="2">Belongs to the class-V pyridoxal-phosphate-dependent aminotransferase family. NifS/IscS subfamily.</text>
</comment>
<keyword evidence="7" id="KW-0411">Iron-sulfur</keyword>
<evidence type="ECO:0000256" key="3">
    <source>
        <dbReference type="ARBA" id="ARBA00022679"/>
    </source>
</evidence>
<feature type="domain" description="Aminotransferase class V" evidence="8">
    <location>
        <begin position="15"/>
        <end position="419"/>
    </location>
</feature>
<evidence type="ECO:0000256" key="5">
    <source>
        <dbReference type="ARBA" id="ARBA00022898"/>
    </source>
</evidence>
<evidence type="ECO:0000313" key="9">
    <source>
        <dbReference type="EMBL" id="MPL62350.1"/>
    </source>
</evidence>
<dbReference type="GO" id="GO:0031071">
    <property type="term" value="F:cysteine desulfurase activity"/>
    <property type="evidence" value="ECO:0007669"/>
    <property type="project" value="UniProtKB-EC"/>
</dbReference>
<keyword evidence="4" id="KW-0479">Metal-binding</keyword>
<dbReference type="SUPFAM" id="SSF53383">
    <property type="entry name" value="PLP-dependent transferases"/>
    <property type="match status" value="1"/>
</dbReference>
<proteinExistence type="inferred from homology"/>
<dbReference type="PANTHER" id="PTHR11601:SF34">
    <property type="entry name" value="CYSTEINE DESULFURASE"/>
    <property type="match status" value="1"/>
</dbReference>
<name>A0A644T666_9ZZZZ</name>
<dbReference type="GO" id="GO:0046872">
    <property type="term" value="F:metal ion binding"/>
    <property type="evidence" value="ECO:0007669"/>
    <property type="project" value="UniProtKB-KW"/>
</dbReference>
<evidence type="ECO:0000256" key="1">
    <source>
        <dbReference type="ARBA" id="ARBA00001933"/>
    </source>
</evidence>